<name>A0AC58MXI1_CASCN</name>
<sequence>MPGAARPSPAVLLPPPPGALRCLCSWLDRLPLSRPKRHLARDFSDGVLVAEIVKHFHPRLVDLHNYIPACSTDQKLSNWSLLNRKVFHKLQFCIAEADIHKVVANVPGAIEPILCALKEKVEARTVHADSHGIDVCSVQICTGCKPAASVPIGTRSDNLLHPQLSCWPGTLQALTPLPRLTHLPWSSGDTFMIAPFETAAPHDLPKPCPLSSSLLTAPHPKRGQGTTGRYFHPAMSHFQNPGLSSVDAARPWRGLTTQTHASLQSPPAPSSLKTLQNQKTGCCGGQDSVEGPWEQLARVQQQLEDKEQALAILQETVKILQMKVVRLEHLVKLKDLRIGELMRPGANGHQIPGAARPKSAKP</sequence>
<dbReference type="RefSeq" id="XP_073934088.1">
    <property type="nucleotide sequence ID" value="XM_074077987.1"/>
</dbReference>
<proteinExistence type="predicted"/>
<keyword evidence="1" id="KW-1185">Reference proteome</keyword>
<dbReference type="Proteomes" id="UP001732720">
    <property type="component" value="Chromosome 7"/>
</dbReference>
<gene>
    <name evidence="2" type="primary">LOC109690854</name>
</gene>
<evidence type="ECO:0000313" key="1">
    <source>
        <dbReference type="Proteomes" id="UP001732720"/>
    </source>
</evidence>
<accession>A0AC58MXI1</accession>
<reference evidence="2" key="1">
    <citation type="submission" date="2025-08" db="UniProtKB">
        <authorList>
            <consortium name="RefSeq"/>
        </authorList>
    </citation>
    <scope>IDENTIFICATION</scope>
</reference>
<evidence type="ECO:0000313" key="2">
    <source>
        <dbReference type="RefSeq" id="XP_073934088.1"/>
    </source>
</evidence>
<organism evidence="1 2">
    <name type="scientific">Castor canadensis</name>
    <name type="common">American beaver</name>
    <dbReference type="NCBI Taxonomy" id="51338"/>
    <lineage>
        <taxon>Eukaryota</taxon>
        <taxon>Metazoa</taxon>
        <taxon>Chordata</taxon>
        <taxon>Craniata</taxon>
        <taxon>Vertebrata</taxon>
        <taxon>Euteleostomi</taxon>
        <taxon>Mammalia</taxon>
        <taxon>Eutheria</taxon>
        <taxon>Euarchontoglires</taxon>
        <taxon>Glires</taxon>
        <taxon>Rodentia</taxon>
        <taxon>Castorimorpha</taxon>
        <taxon>Castoridae</taxon>
        <taxon>Castor</taxon>
    </lineage>
</organism>
<protein>
    <submittedName>
        <fullName evidence="2">Sperm flagellar protein 1-like</fullName>
    </submittedName>
</protein>